<dbReference type="EMBL" id="RAPF01000001">
    <property type="protein sequence ID" value="RKF23549.1"/>
    <property type="molecule type" value="Genomic_DNA"/>
</dbReference>
<feature type="domain" description="DNA polymerase Y-family little finger" evidence="2">
    <location>
        <begin position="201"/>
        <end position="303"/>
    </location>
</feature>
<dbReference type="Pfam" id="PF11799">
    <property type="entry name" value="IMS_C"/>
    <property type="match status" value="1"/>
</dbReference>
<dbReference type="InterPro" id="IPR045443">
    <property type="entry name" value="DUF6504"/>
</dbReference>
<evidence type="ECO:0000313" key="4">
    <source>
        <dbReference type="EMBL" id="RKF23549.1"/>
    </source>
</evidence>
<keyword evidence="1" id="KW-0227">DNA damage</keyword>
<keyword evidence="5" id="KW-1185">Reference proteome</keyword>
<dbReference type="PANTHER" id="PTHR35369">
    <property type="entry name" value="BLR3025 PROTEIN-RELATED"/>
    <property type="match status" value="1"/>
</dbReference>
<evidence type="ECO:0000259" key="3">
    <source>
        <dbReference type="Pfam" id="PF20114"/>
    </source>
</evidence>
<proteinExistence type="predicted"/>
<dbReference type="Proteomes" id="UP000284395">
    <property type="component" value="Unassembled WGS sequence"/>
</dbReference>
<dbReference type="CDD" id="cd03468">
    <property type="entry name" value="PolY_like"/>
    <property type="match status" value="1"/>
</dbReference>
<protein>
    <submittedName>
        <fullName evidence="4">DNA polymerase Y family protein</fullName>
    </submittedName>
</protein>
<comment type="caution">
    <text evidence="4">The sequence shown here is derived from an EMBL/GenBank/DDBJ whole genome shotgun (WGS) entry which is preliminary data.</text>
</comment>
<dbReference type="Pfam" id="PF20114">
    <property type="entry name" value="DUF6504"/>
    <property type="match status" value="1"/>
</dbReference>
<dbReference type="PANTHER" id="PTHR35369:SF2">
    <property type="entry name" value="BLR3025 PROTEIN"/>
    <property type="match status" value="1"/>
</dbReference>
<reference evidence="4 5" key="1">
    <citation type="submission" date="2018-09" db="EMBL/GenBank/DDBJ databases">
        <title>Altererythrobacter spongiae sp. nov., isolated from a marine sponge.</title>
        <authorList>
            <person name="Zhuang L."/>
            <person name="Luo L."/>
        </authorList>
    </citation>
    <scope>NUCLEOTIDE SEQUENCE [LARGE SCALE GENOMIC DNA]</scope>
    <source>
        <strain evidence="4 5">HN-Y73</strain>
    </source>
</reference>
<organism evidence="4 5">
    <name type="scientific">Altericroceibacterium spongiae</name>
    <dbReference type="NCBI Taxonomy" id="2320269"/>
    <lineage>
        <taxon>Bacteria</taxon>
        <taxon>Pseudomonadati</taxon>
        <taxon>Pseudomonadota</taxon>
        <taxon>Alphaproteobacteria</taxon>
        <taxon>Sphingomonadales</taxon>
        <taxon>Erythrobacteraceae</taxon>
        <taxon>Altericroceibacterium</taxon>
    </lineage>
</organism>
<gene>
    <name evidence="4" type="ORF">D6851_00445</name>
</gene>
<dbReference type="InterPro" id="IPR050356">
    <property type="entry name" value="SulA_CellDiv_inhibitor"/>
</dbReference>
<accession>A0A420ESB5</accession>
<feature type="domain" description="DUF6504" evidence="3">
    <location>
        <begin position="384"/>
        <end position="462"/>
    </location>
</feature>
<sequence length="467" mass="52623">MTEKIRGALRIAALSPAAHTLSLSCGMMLADARAQIPELQAFALDSQTDHFWLTRLALACELYTPMVTLADPHSILLDMTGCFHTLGMNEADLTTDITHRLQRRGMQTRTAWGATPDAALALALYRRNHPHELPVEALQLESDTHAALRRSGLTTLGDLASRPRAPLAARFGTALPTRLARLLEEEDPHITPLRMPAPVWVEKRFPEPLALVDTLLDVIRDLAQESEITLTERGQGGRRFAVSLFRSDGHVAQLGVDSALPLRDPAAITDLFRERIASLADPLDPGFGYDMIRLAVPHCEKLEQGQPKLTEQADRPDPRPLLNRLAVRFGAESIRSFRPRNAHLPEYAAMLAPPDSAPAHWPDRVPDEPPLRPLFLFDPPQRVTVMAQVPDGPPRLFQWRGNTYRITFYEGPERIAYPWWKHPEGHGPTRDYYRVEDTTGHRFWLFRHGLYGSETDQPHWYLHGQFA</sequence>
<evidence type="ECO:0000256" key="1">
    <source>
        <dbReference type="ARBA" id="ARBA00022763"/>
    </source>
</evidence>
<name>A0A420ESB5_9SPHN</name>
<dbReference type="AlphaFoldDB" id="A0A420ESB5"/>
<evidence type="ECO:0000313" key="5">
    <source>
        <dbReference type="Proteomes" id="UP000284395"/>
    </source>
</evidence>
<dbReference type="InterPro" id="IPR043502">
    <property type="entry name" value="DNA/RNA_pol_sf"/>
</dbReference>
<dbReference type="GO" id="GO:0006281">
    <property type="term" value="P:DNA repair"/>
    <property type="evidence" value="ECO:0007669"/>
    <property type="project" value="TreeGrafter"/>
</dbReference>
<evidence type="ECO:0000259" key="2">
    <source>
        <dbReference type="Pfam" id="PF11799"/>
    </source>
</evidence>
<dbReference type="PROSITE" id="PS51257">
    <property type="entry name" value="PROKAR_LIPOPROTEIN"/>
    <property type="match status" value="1"/>
</dbReference>
<dbReference type="OrthoDB" id="9788640at2"/>
<dbReference type="InterPro" id="IPR017961">
    <property type="entry name" value="DNA_pol_Y-fam_little_finger"/>
</dbReference>
<dbReference type="SUPFAM" id="SSF56672">
    <property type="entry name" value="DNA/RNA polymerases"/>
    <property type="match status" value="1"/>
</dbReference>